<name>A0A6P6YB11_DERPT</name>
<feature type="compositionally biased region" description="Low complexity" evidence="1">
    <location>
        <begin position="549"/>
        <end position="566"/>
    </location>
</feature>
<dbReference type="Proteomes" id="UP000515146">
    <property type="component" value="Unplaced"/>
</dbReference>
<organism evidence="2 3">
    <name type="scientific">Dermatophagoides pteronyssinus</name>
    <name type="common">European house dust mite</name>
    <dbReference type="NCBI Taxonomy" id="6956"/>
    <lineage>
        <taxon>Eukaryota</taxon>
        <taxon>Metazoa</taxon>
        <taxon>Ecdysozoa</taxon>
        <taxon>Arthropoda</taxon>
        <taxon>Chelicerata</taxon>
        <taxon>Arachnida</taxon>
        <taxon>Acari</taxon>
        <taxon>Acariformes</taxon>
        <taxon>Sarcoptiformes</taxon>
        <taxon>Astigmata</taxon>
        <taxon>Psoroptidia</taxon>
        <taxon>Analgoidea</taxon>
        <taxon>Pyroglyphidae</taxon>
        <taxon>Dermatophagoidinae</taxon>
        <taxon>Dermatophagoides</taxon>
    </lineage>
</organism>
<feature type="region of interest" description="Disordered" evidence="1">
    <location>
        <begin position="129"/>
        <end position="168"/>
    </location>
</feature>
<dbReference type="AlphaFoldDB" id="A0A6P6YB11"/>
<gene>
    <name evidence="3" type="primary">LOC113796535</name>
</gene>
<evidence type="ECO:0000313" key="2">
    <source>
        <dbReference type="Proteomes" id="UP000515146"/>
    </source>
</evidence>
<feature type="compositionally biased region" description="Low complexity" evidence="1">
    <location>
        <begin position="249"/>
        <end position="288"/>
    </location>
</feature>
<evidence type="ECO:0000313" key="3">
    <source>
        <dbReference type="RefSeq" id="XP_027202633.1"/>
    </source>
</evidence>
<accession>A0A6P6YB11</accession>
<feature type="compositionally biased region" description="Low complexity" evidence="1">
    <location>
        <begin position="298"/>
        <end position="349"/>
    </location>
</feature>
<feature type="region of interest" description="Disordered" evidence="1">
    <location>
        <begin position="426"/>
        <end position="446"/>
    </location>
</feature>
<keyword evidence="2" id="KW-1185">Reference proteome</keyword>
<evidence type="ECO:0000256" key="1">
    <source>
        <dbReference type="SAM" id="MobiDB-lite"/>
    </source>
</evidence>
<dbReference type="InParanoid" id="A0A6P6YB11"/>
<proteinExistence type="predicted"/>
<dbReference type="OrthoDB" id="6516275at2759"/>
<dbReference type="KEGG" id="dpte:113796535"/>
<dbReference type="RefSeq" id="XP_027202633.1">
    <property type="nucleotide sequence ID" value="XM_027346832.1"/>
</dbReference>
<protein>
    <submittedName>
        <fullName evidence="3">Uncharacterized protein</fullName>
    </submittedName>
</protein>
<sequence length="818" mass="92933">MAINNNNIKNDHNSKSNNMICDDDDHQQSGVDDNVVHHNDNDDGDDDYNGNVFHLISNTHRQQNVSFTQELIRYNISTVNDHKILENYHNEMIDLNCEILGTLKLMINMLEIPKKVLKINPNLSTPVFDSPQKSIGGNKRKYQQTPSSTNVRKIKEQKSSNRKRIKNLRTSTKMKKLVSSNNKENDQNIANTNQTILIEKKQQDEQTSLISKQCSIETTIKEEEDNTVKKNNSPIFKRTRAQVKREMEQQQQQQSKMSTTTNKTMTTNNNISTTKAKSKINSSISRKNAGNKDKDIVNNSISNNKQNKAKQNQQNISKLTTPTGKRTAKMTTTTNNNSNAKKQQQQQNDSIKKQQKPVAAAALETPSAKNINLRKAVGCGQCSYDILATPPVSKQRPEEIRVRSAQKLEKAAENRKMLLEQRQQQLRQRSMDSKNRLKANQQKQEQQLCNTNLTPSKQTGKKLGAFLLITGANNNSNIVGQCLTPIRKLNAKMITLNNNSSSAKKSTTKSSIPINNNNASLKKTIITNAIGQMKKLANNERNVERNPFVNDKTTNNNNNNNNNGMKNVTTTTVNISPIKSINNFNDDGSDDKFVDVTQIIINSTNNQSLIPIETQPSSSMMNYTEMMNKLPPPSSSTLNKTILKIIEQDKRMTPQKPTFMSTTMMMTNVTNNNNNNNQTHQYPMTPPPKLEESLISTYDISKYIDSEDEEEQEKIMEQRKDKRIPKWAAGRSLLIDLRQQYCQNGKQLDEQANRLYSYSLQENNNVQIDLDVIGLPVIPRYRNRTSSIIWTKPPISPIISNTNYNNSYANLMSEEEEY</sequence>
<feature type="region of interest" description="Disordered" evidence="1">
    <location>
        <begin position="546"/>
        <end position="566"/>
    </location>
</feature>
<feature type="region of interest" description="Disordered" evidence="1">
    <location>
        <begin position="241"/>
        <end position="362"/>
    </location>
</feature>
<dbReference type="OMA" id="TIHEANI"/>
<feature type="region of interest" description="Disordered" evidence="1">
    <location>
        <begin position="1"/>
        <end position="46"/>
    </location>
</feature>
<reference evidence="3" key="1">
    <citation type="submission" date="2025-08" db="UniProtKB">
        <authorList>
            <consortium name="RefSeq"/>
        </authorList>
    </citation>
    <scope>IDENTIFICATION</scope>
    <source>
        <strain evidence="3">Airmid</strain>
    </source>
</reference>